<feature type="transmembrane region" description="Helical" evidence="7">
    <location>
        <begin position="6"/>
        <end position="28"/>
    </location>
</feature>
<evidence type="ECO:0000256" key="1">
    <source>
        <dbReference type="ARBA" id="ARBA00004127"/>
    </source>
</evidence>
<feature type="transmembrane region" description="Helical" evidence="7">
    <location>
        <begin position="312"/>
        <end position="333"/>
    </location>
</feature>
<feature type="domain" description="NADH:quinone oxidoreductase/Mrp antiporter transmembrane" evidence="8">
    <location>
        <begin position="138"/>
        <end position="429"/>
    </location>
</feature>
<dbReference type="InterPro" id="IPR010227">
    <property type="entry name" value="NADH_Q_OxRdtase_chainM/4"/>
</dbReference>
<feature type="transmembrane region" description="Helical" evidence="7">
    <location>
        <begin position="339"/>
        <end position="360"/>
    </location>
</feature>
<sequence>MIELASWPLLSTLLSLPLLGALLAALWPRKAGAQWIALGSAVLTLLCSLLIVAAFDAQDPDFQLLDSVSWIPGVNIHYLVGVDGLSLLFLPATALLFCGAVVAGWRRHAPAAAAAPPGVYFALLLLLEAATLGVFCALDSILFFCFWEFTLLPLYFLVSLWGLGAGRQAAAVRYFLVMLAGGVPLLFGILVLAFGHAEPSGALHFDLPTLLATALPERTQYLVFLLLLAGFGVKVPLLPLHTWLPALAMGAPAAVTAVLVGLKLGAYGLIRFAIPLAPLAARELHWLLAGCGTVAILYGSVAALAQSNLRAVLAYASLSHVGLVVLGLASFSVSALQGALLQLLNFSVAAGGGFLVLAFLQRRSDSTDISQLGGVIHRLPLLSGFFLLFGLAGIGLPGTSGFPGELLIIVETLHSHTGAGLAALFAMVLAAAAFLSPFRQAFLGPLRNPDLATAEDLLPRELALLLLPTLLILAVGVYPLPILELLRPSAEAWVAALAGL</sequence>
<dbReference type="InterPro" id="IPR003918">
    <property type="entry name" value="NADH_UbQ_OxRdtase"/>
</dbReference>
<dbReference type="NCBIfam" id="TIGR01972">
    <property type="entry name" value="NDH_I_M"/>
    <property type="match status" value="1"/>
</dbReference>
<evidence type="ECO:0000256" key="2">
    <source>
        <dbReference type="ARBA" id="ARBA00009025"/>
    </source>
</evidence>
<dbReference type="PANTHER" id="PTHR43507">
    <property type="entry name" value="NADH-UBIQUINONE OXIDOREDUCTASE CHAIN 4"/>
    <property type="match status" value="1"/>
</dbReference>
<dbReference type="OrthoDB" id="9768329at2"/>
<dbReference type="GO" id="GO:0008137">
    <property type="term" value="F:NADH dehydrogenase (ubiquinone) activity"/>
    <property type="evidence" value="ECO:0007669"/>
    <property type="project" value="InterPro"/>
</dbReference>
<feature type="transmembrane region" description="Helical" evidence="7">
    <location>
        <begin position="221"/>
        <end position="240"/>
    </location>
</feature>
<reference evidence="9 10" key="1">
    <citation type="submission" date="2019-04" db="EMBL/GenBank/DDBJ databases">
        <title>A novel phosphate-accumulating bacterium identified in bioreactor for phosphate removal from wastewater.</title>
        <authorList>
            <person name="Kotlyarov R.Y."/>
            <person name="Beletsky A.V."/>
            <person name="Kallistova A.Y."/>
            <person name="Dorofeev A.G."/>
            <person name="Nikolaev Y.Y."/>
            <person name="Pimenov N.V."/>
            <person name="Ravin N.V."/>
            <person name="Mardanov A.V."/>
        </authorList>
    </citation>
    <scope>NUCLEOTIDE SEQUENCE [LARGE SCALE GENOMIC DNA]</scope>
    <source>
        <strain evidence="9 10">Bin19</strain>
    </source>
</reference>
<dbReference type="InterPro" id="IPR001750">
    <property type="entry name" value="ND/Mrp_TM"/>
</dbReference>
<keyword evidence="9" id="KW-0830">Ubiquinone</keyword>
<feature type="transmembrane region" description="Helical" evidence="7">
    <location>
        <begin position="141"/>
        <end position="163"/>
    </location>
</feature>
<dbReference type="GO" id="GO:0012505">
    <property type="term" value="C:endomembrane system"/>
    <property type="evidence" value="ECO:0007669"/>
    <property type="project" value="UniProtKB-SubCell"/>
</dbReference>
<name>A0A5S4ESX3_9PROT</name>
<feature type="transmembrane region" description="Helical" evidence="7">
    <location>
        <begin position="117"/>
        <end position="135"/>
    </location>
</feature>
<dbReference type="GO" id="GO:0003954">
    <property type="term" value="F:NADH dehydrogenase activity"/>
    <property type="evidence" value="ECO:0007669"/>
    <property type="project" value="TreeGrafter"/>
</dbReference>
<keyword evidence="4 7" id="KW-1133">Transmembrane helix</keyword>
<protein>
    <submittedName>
        <fullName evidence="9">NADH-ubiquinone oxidoreductase chain M</fullName>
    </submittedName>
</protein>
<feature type="transmembrane region" description="Helical" evidence="7">
    <location>
        <begin position="35"/>
        <end position="55"/>
    </location>
</feature>
<evidence type="ECO:0000256" key="5">
    <source>
        <dbReference type="ARBA" id="ARBA00023136"/>
    </source>
</evidence>
<dbReference type="EMBL" id="SWAD01000005">
    <property type="protein sequence ID" value="TMQ78582.1"/>
    <property type="molecule type" value="Genomic_DNA"/>
</dbReference>
<evidence type="ECO:0000256" key="3">
    <source>
        <dbReference type="ARBA" id="ARBA00022692"/>
    </source>
</evidence>
<comment type="caution">
    <text evidence="9">The sequence shown here is derived from an EMBL/GenBank/DDBJ whole genome shotgun (WGS) entry which is preliminary data.</text>
</comment>
<feature type="transmembrane region" description="Helical" evidence="7">
    <location>
        <begin position="75"/>
        <end position="105"/>
    </location>
</feature>
<keyword evidence="5 7" id="KW-0472">Membrane</keyword>
<keyword evidence="10" id="KW-1185">Reference proteome</keyword>
<feature type="transmembrane region" description="Helical" evidence="7">
    <location>
        <begin position="286"/>
        <end position="305"/>
    </location>
</feature>
<dbReference type="Pfam" id="PF00361">
    <property type="entry name" value="Proton_antipo_M"/>
    <property type="match status" value="1"/>
</dbReference>
<comment type="similarity">
    <text evidence="2">Belongs to the complex I subunit 4 family.</text>
</comment>
<feature type="transmembrane region" description="Helical" evidence="7">
    <location>
        <begin position="252"/>
        <end position="274"/>
    </location>
</feature>
<gene>
    <name evidence="9" type="ORF">ACCUM_1122</name>
</gene>
<organism evidence="9 10">
    <name type="scientific">Candidatus Accumulibacter phosphatis</name>
    <dbReference type="NCBI Taxonomy" id="327160"/>
    <lineage>
        <taxon>Bacteria</taxon>
        <taxon>Pseudomonadati</taxon>
        <taxon>Pseudomonadota</taxon>
        <taxon>Betaproteobacteria</taxon>
        <taxon>Candidatus Accumulibacter</taxon>
    </lineage>
</organism>
<feature type="transmembrane region" description="Helical" evidence="7">
    <location>
        <begin position="419"/>
        <end position="442"/>
    </location>
</feature>
<dbReference type="AlphaFoldDB" id="A0A5S4ESX3"/>
<dbReference type="GO" id="GO:0042773">
    <property type="term" value="P:ATP synthesis coupled electron transport"/>
    <property type="evidence" value="ECO:0007669"/>
    <property type="project" value="InterPro"/>
</dbReference>
<evidence type="ECO:0000313" key="9">
    <source>
        <dbReference type="EMBL" id="TMQ78582.1"/>
    </source>
</evidence>
<dbReference type="GO" id="GO:0048039">
    <property type="term" value="F:ubiquinone binding"/>
    <property type="evidence" value="ECO:0007669"/>
    <property type="project" value="TreeGrafter"/>
</dbReference>
<feature type="transmembrane region" description="Helical" evidence="7">
    <location>
        <begin position="381"/>
        <end position="399"/>
    </location>
</feature>
<evidence type="ECO:0000256" key="7">
    <source>
        <dbReference type="SAM" id="Phobius"/>
    </source>
</evidence>
<dbReference type="GO" id="GO:0016020">
    <property type="term" value="C:membrane"/>
    <property type="evidence" value="ECO:0007669"/>
    <property type="project" value="UniProtKB-SubCell"/>
</dbReference>
<accession>A0A5S4ESX3</accession>
<dbReference type="PANTHER" id="PTHR43507:SF1">
    <property type="entry name" value="NADH-UBIQUINONE OXIDOREDUCTASE CHAIN 4"/>
    <property type="match status" value="1"/>
</dbReference>
<proteinExistence type="inferred from homology"/>
<evidence type="ECO:0000256" key="4">
    <source>
        <dbReference type="ARBA" id="ARBA00022989"/>
    </source>
</evidence>
<comment type="subcellular location">
    <subcellularLocation>
        <location evidence="1">Endomembrane system</location>
        <topology evidence="1">Multi-pass membrane protein</topology>
    </subcellularLocation>
    <subcellularLocation>
        <location evidence="6">Membrane</location>
        <topology evidence="6">Multi-pass membrane protein</topology>
    </subcellularLocation>
</comment>
<keyword evidence="3 6" id="KW-0812">Transmembrane</keyword>
<evidence type="ECO:0000313" key="10">
    <source>
        <dbReference type="Proteomes" id="UP000306324"/>
    </source>
</evidence>
<evidence type="ECO:0000259" key="8">
    <source>
        <dbReference type="Pfam" id="PF00361"/>
    </source>
</evidence>
<feature type="transmembrane region" description="Helical" evidence="7">
    <location>
        <begin position="175"/>
        <end position="197"/>
    </location>
</feature>
<dbReference type="GO" id="GO:0015990">
    <property type="term" value="P:electron transport coupled proton transport"/>
    <property type="evidence" value="ECO:0007669"/>
    <property type="project" value="TreeGrafter"/>
</dbReference>
<evidence type="ECO:0000256" key="6">
    <source>
        <dbReference type="RuleBase" id="RU000320"/>
    </source>
</evidence>
<dbReference type="Proteomes" id="UP000306324">
    <property type="component" value="Unassembled WGS sequence"/>
</dbReference>
<dbReference type="PRINTS" id="PR01437">
    <property type="entry name" value="NUOXDRDTASE4"/>
</dbReference>
<dbReference type="RefSeq" id="WP_138677305.1">
    <property type="nucleotide sequence ID" value="NZ_SWAD01000005.1"/>
</dbReference>
<feature type="transmembrane region" description="Helical" evidence="7">
    <location>
        <begin position="462"/>
        <end position="480"/>
    </location>
</feature>